<reference evidence="2" key="1">
    <citation type="submission" date="2014-12" db="EMBL/GenBank/DDBJ databases">
        <title>Insight into the proteome of Arion vulgaris.</title>
        <authorList>
            <person name="Aradska J."/>
            <person name="Bulat T."/>
            <person name="Smidak R."/>
            <person name="Sarate P."/>
            <person name="Gangsoo J."/>
            <person name="Sialana F."/>
            <person name="Bilban M."/>
            <person name="Lubec G."/>
        </authorList>
    </citation>
    <scope>NUCLEOTIDE SEQUENCE</scope>
    <source>
        <tissue evidence="2">Skin</tissue>
    </source>
</reference>
<protein>
    <submittedName>
        <fullName evidence="2">Uncharacterized protein</fullName>
    </submittedName>
</protein>
<proteinExistence type="predicted"/>
<accession>A0A0B7C1B7</accession>
<feature type="non-terminal residue" evidence="2">
    <location>
        <position position="91"/>
    </location>
</feature>
<feature type="compositionally biased region" description="Basic and acidic residues" evidence="1">
    <location>
        <begin position="1"/>
        <end position="22"/>
    </location>
</feature>
<feature type="region of interest" description="Disordered" evidence="1">
    <location>
        <begin position="1"/>
        <end position="41"/>
    </location>
</feature>
<gene>
    <name evidence="2" type="primary">ORF220158</name>
</gene>
<name>A0A0B7C1B7_9EUPU</name>
<dbReference type="EMBL" id="HACG01052127">
    <property type="protein sequence ID" value="CEK98998.1"/>
    <property type="molecule type" value="Transcribed_RNA"/>
</dbReference>
<dbReference type="AlphaFoldDB" id="A0A0B7C1B7"/>
<feature type="non-terminal residue" evidence="2">
    <location>
        <position position="1"/>
    </location>
</feature>
<organism evidence="2">
    <name type="scientific">Arion vulgaris</name>
    <dbReference type="NCBI Taxonomy" id="1028688"/>
    <lineage>
        <taxon>Eukaryota</taxon>
        <taxon>Metazoa</taxon>
        <taxon>Spiralia</taxon>
        <taxon>Lophotrochozoa</taxon>
        <taxon>Mollusca</taxon>
        <taxon>Gastropoda</taxon>
        <taxon>Heterobranchia</taxon>
        <taxon>Euthyneura</taxon>
        <taxon>Panpulmonata</taxon>
        <taxon>Eupulmonata</taxon>
        <taxon>Stylommatophora</taxon>
        <taxon>Helicina</taxon>
        <taxon>Arionoidea</taxon>
        <taxon>Arionidae</taxon>
        <taxon>Arion</taxon>
    </lineage>
</organism>
<evidence type="ECO:0000313" key="2">
    <source>
        <dbReference type="EMBL" id="CEK98998.1"/>
    </source>
</evidence>
<evidence type="ECO:0000256" key="1">
    <source>
        <dbReference type="SAM" id="MobiDB-lite"/>
    </source>
</evidence>
<sequence length="91" mass="10060">EIDTKDGGQFHESRKSSRESKMQRNQNGYEADKENGGSRKLGSEIVNSLVEEVEKLEIAAIPDNNTLISDLVSDNAVNITVNTDIKNEIPD</sequence>